<comment type="caution">
    <text evidence="2">The sequence shown here is derived from an EMBL/GenBank/DDBJ whole genome shotgun (WGS) entry which is preliminary data.</text>
</comment>
<evidence type="ECO:0000256" key="1">
    <source>
        <dbReference type="SAM" id="MobiDB-lite"/>
    </source>
</evidence>
<sequence length="153" mass="17388">MVQNEAEAQGRDAPLNGGQGNLLQKDGGQYDGKQLCRNDTLIAHDPPEVALLRFAGKCWVEQEEIRHKHCDCHCPWRFWHTGLEYVDGSGNAGTQHDARLDSHRHRFHQFTAETCGAHDQEQQSNQHLKGYHCVNPVHLSCSVVRYLPLLQEL</sequence>
<organism evidence="2">
    <name type="scientific">bioreactor metagenome</name>
    <dbReference type="NCBI Taxonomy" id="1076179"/>
    <lineage>
        <taxon>unclassified sequences</taxon>
        <taxon>metagenomes</taxon>
        <taxon>ecological metagenomes</taxon>
    </lineage>
</organism>
<gene>
    <name evidence="2" type="ORF">SDC9_47352</name>
</gene>
<name>A0A644WFN1_9ZZZZ</name>
<reference evidence="2" key="1">
    <citation type="submission" date="2019-08" db="EMBL/GenBank/DDBJ databases">
        <authorList>
            <person name="Kucharzyk K."/>
            <person name="Murdoch R.W."/>
            <person name="Higgins S."/>
            <person name="Loffler F."/>
        </authorList>
    </citation>
    <scope>NUCLEOTIDE SEQUENCE</scope>
</reference>
<dbReference type="AlphaFoldDB" id="A0A644WFN1"/>
<accession>A0A644WFN1</accession>
<proteinExistence type="predicted"/>
<feature type="region of interest" description="Disordered" evidence="1">
    <location>
        <begin position="1"/>
        <end position="24"/>
    </location>
</feature>
<protein>
    <submittedName>
        <fullName evidence="2">Uncharacterized protein</fullName>
    </submittedName>
</protein>
<evidence type="ECO:0000313" key="2">
    <source>
        <dbReference type="EMBL" id="MPM01114.1"/>
    </source>
</evidence>
<dbReference type="EMBL" id="VSSQ01000775">
    <property type="protein sequence ID" value="MPM01114.1"/>
    <property type="molecule type" value="Genomic_DNA"/>
</dbReference>